<keyword evidence="5" id="KW-0964">Secreted</keyword>
<organism evidence="20 21">
    <name type="scientific">Trichocladium antarcticum</name>
    <dbReference type="NCBI Taxonomy" id="1450529"/>
    <lineage>
        <taxon>Eukaryota</taxon>
        <taxon>Fungi</taxon>
        <taxon>Dikarya</taxon>
        <taxon>Ascomycota</taxon>
        <taxon>Pezizomycotina</taxon>
        <taxon>Sordariomycetes</taxon>
        <taxon>Sordariomycetidae</taxon>
        <taxon>Sordariales</taxon>
        <taxon>Chaetomiaceae</taxon>
        <taxon>Trichocladium</taxon>
    </lineage>
</organism>
<keyword evidence="4" id="KW-1003">Cell membrane</keyword>
<dbReference type="SMART" id="SM00747">
    <property type="entry name" value="CFEM"/>
    <property type="match status" value="1"/>
</dbReference>
<comment type="subcellular location">
    <subcellularLocation>
        <location evidence="1">Cell membrane</location>
        <topology evidence="1">Lipid-anchor</topology>
        <topology evidence="1">GPI-anchor</topology>
    </subcellularLocation>
    <subcellularLocation>
        <location evidence="2">Secreted</location>
    </subcellularLocation>
</comment>
<feature type="region of interest" description="Disordered" evidence="16">
    <location>
        <begin position="93"/>
        <end position="166"/>
    </location>
</feature>
<dbReference type="GO" id="GO:0046872">
    <property type="term" value="F:metal ion binding"/>
    <property type="evidence" value="ECO:0007669"/>
    <property type="project" value="UniProtKB-UniRule"/>
</dbReference>
<dbReference type="CDD" id="cd12087">
    <property type="entry name" value="TM_EGFR-like"/>
    <property type="match status" value="1"/>
</dbReference>
<keyword evidence="17" id="KW-0812">Transmembrane</keyword>
<feature type="compositionally biased region" description="Pro residues" evidence="16">
    <location>
        <begin position="99"/>
        <end position="121"/>
    </location>
</feature>
<evidence type="ECO:0000256" key="10">
    <source>
        <dbReference type="ARBA" id="ARBA00023004"/>
    </source>
</evidence>
<keyword evidence="13" id="KW-0325">Glycoprotein</keyword>
<feature type="chain" id="PRO_5042920897" description="CFEM domain-containing protein" evidence="18">
    <location>
        <begin position="19"/>
        <end position="297"/>
    </location>
</feature>
<accession>A0AAN6ZDJ4</accession>
<feature type="compositionally biased region" description="Low complexity" evidence="16">
    <location>
        <begin position="153"/>
        <end position="166"/>
    </location>
</feature>
<evidence type="ECO:0000313" key="21">
    <source>
        <dbReference type="Proteomes" id="UP001304895"/>
    </source>
</evidence>
<keyword evidence="11 17" id="KW-0472">Membrane</keyword>
<evidence type="ECO:0000256" key="12">
    <source>
        <dbReference type="ARBA" id="ARBA00023157"/>
    </source>
</evidence>
<dbReference type="GO" id="GO:0005576">
    <property type="term" value="C:extracellular region"/>
    <property type="evidence" value="ECO:0007669"/>
    <property type="project" value="UniProtKB-SubCell"/>
</dbReference>
<dbReference type="Proteomes" id="UP001304895">
    <property type="component" value="Unassembled WGS sequence"/>
</dbReference>
<dbReference type="GO" id="GO:0005886">
    <property type="term" value="C:plasma membrane"/>
    <property type="evidence" value="ECO:0007669"/>
    <property type="project" value="UniProtKB-SubCell"/>
</dbReference>
<reference evidence="20" key="1">
    <citation type="journal article" date="2023" name="Mol. Phylogenet. Evol.">
        <title>Genome-scale phylogeny and comparative genomics of the fungal order Sordariales.</title>
        <authorList>
            <person name="Hensen N."/>
            <person name="Bonometti L."/>
            <person name="Westerberg I."/>
            <person name="Brannstrom I.O."/>
            <person name="Guillou S."/>
            <person name="Cros-Aarteil S."/>
            <person name="Calhoun S."/>
            <person name="Haridas S."/>
            <person name="Kuo A."/>
            <person name="Mondo S."/>
            <person name="Pangilinan J."/>
            <person name="Riley R."/>
            <person name="LaButti K."/>
            <person name="Andreopoulos B."/>
            <person name="Lipzen A."/>
            <person name="Chen C."/>
            <person name="Yan M."/>
            <person name="Daum C."/>
            <person name="Ng V."/>
            <person name="Clum A."/>
            <person name="Steindorff A."/>
            <person name="Ohm R.A."/>
            <person name="Martin F."/>
            <person name="Silar P."/>
            <person name="Natvig D.O."/>
            <person name="Lalanne C."/>
            <person name="Gautier V."/>
            <person name="Ament-Velasquez S.L."/>
            <person name="Kruys A."/>
            <person name="Hutchinson M.I."/>
            <person name="Powell A.J."/>
            <person name="Barry K."/>
            <person name="Miller A.N."/>
            <person name="Grigoriev I.V."/>
            <person name="Debuchy R."/>
            <person name="Gladieux P."/>
            <person name="Hiltunen Thoren M."/>
            <person name="Johannesson H."/>
        </authorList>
    </citation>
    <scope>NUCLEOTIDE SEQUENCE</scope>
    <source>
        <strain evidence="20">CBS 123565</strain>
    </source>
</reference>
<evidence type="ECO:0000256" key="6">
    <source>
        <dbReference type="ARBA" id="ARBA00022617"/>
    </source>
</evidence>
<feature type="signal peptide" evidence="18">
    <location>
        <begin position="1"/>
        <end position="18"/>
    </location>
</feature>
<dbReference type="GO" id="GO:0098552">
    <property type="term" value="C:side of membrane"/>
    <property type="evidence" value="ECO:0007669"/>
    <property type="project" value="UniProtKB-KW"/>
</dbReference>
<protein>
    <recommendedName>
        <fullName evidence="19">CFEM domain-containing protein</fullName>
    </recommendedName>
</protein>
<dbReference type="PANTHER" id="PTHR37928:SF1">
    <property type="entry name" value="CFEM DOMAIN PROTEIN (AFU_ORTHOLOGUE AFUA_6G14090)"/>
    <property type="match status" value="1"/>
</dbReference>
<comment type="caution">
    <text evidence="15">Lacks conserved residue(s) required for the propagation of feature annotation.</text>
</comment>
<keyword evidence="10 15" id="KW-0408">Iron</keyword>
<keyword evidence="6 15" id="KW-0349">Heme</keyword>
<dbReference type="PANTHER" id="PTHR37928">
    <property type="entry name" value="CFEM DOMAIN PROTEIN (AFU_ORTHOLOGUE AFUA_6G14090)"/>
    <property type="match status" value="1"/>
</dbReference>
<evidence type="ECO:0000256" key="15">
    <source>
        <dbReference type="PROSITE-ProRule" id="PRU01356"/>
    </source>
</evidence>
<evidence type="ECO:0000256" key="3">
    <source>
        <dbReference type="ARBA" id="ARBA00010031"/>
    </source>
</evidence>
<feature type="compositionally biased region" description="Polar residues" evidence="16">
    <location>
        <begin position="131"/>
        <end position="152"/>
    </location>
</feature>
<evidence type="ECO:0000256" key="7">
    <source>
        <dbReference type="ARBA" id="ARBA00022622"/>
    </source>
</evidence>
<dbReference type="Pfam" id="PF05730">
    <property type="entry name" value="CFEM"/>
    <property type="match status" value="1"/>
</dbReference>
<evidence type="ECO:0000256" key="18">
    <source>
        <dbReference type="SAM" id="SignalP"/>
    </source>
</evidence>
<comment type="similarity">
    <text evidence="3">Belongs to the RBT5 family.</text>
</comment>
<keyword evidence="17" id="KW-1133">Transmembrane helix</keyword>
<keyword evidence="14" id="KW-0449">Lipoprotein</keyword>
<feature type="disulfide bond" evidence="15">
    <location>
        <begin position="44"/>
        <end position="51"/>
    </location>
</feature>
<evidence type="ECO:0000256" key="17">
    <source>
        <dbReference type="SAM" id="Phobius"/>
    </source>
</evidence>
<dbReference type="AlphaFoldDB" id="A0AAN6ZDJ4"/>
<keyword evidence="8 15" id="KW-0479">Metal-binding</keyword>
<feature type="region of interest" description="Disordered" evidence="16">
    <location>
        <begin position="264"/>
        <end position="297"/>
    </location>
</feature>
<feature type="binding site" description="axial binding residue" evidence="15">
    <location>
        <position position="48"/>
    </location>
    <ligand>
        <name>heme</name>
        <dbReference type="ChEBI" id="CHEBI:30413"/>
    </ligand>
    <ligandPart>
        <name>Fe</name>
        <dbReference type="ChEBI" id="CHEBI:18248"/>
    </ligandPart>
</feature>
<keyword evidence="21" id="KW-1185">Reference proteome</keyword>
<evidence type="ECO:0000259" key="19">
    <source>
        <dbReference type="PROSITE" id="PS52012"/>
    </source>
</evidence>
<dbReference type="PROSITE" id="PS52012">
    <property type="entry name" value="CFEM"/>
    <property type="match status" value="1"/>
</dbReference>
<reference evidence="20" key="2">
    <citation type="submission" date="2023-05" db="EMBL/GenBank/DDBJ databases">
        <authorList>
            <consortium name="Lawrence Berkeley National Laboratory"/>
            <person name="Steindorff A."/>
            <person name="Hensen N."/>
            <person name="Bonometti L."/>
            <person name="Westerberg I."/>
            <person name="Brannstrom I.O."/>
            <person name="Guillou S."/>
            <person name="Cros-Aarteil S."/>
            <person name="Calhoun S."/>
            <person name="Haridas S."/>
            <person name="Kuo A."/>
            <person name="Mondo S."/>
            <person name="Pangilinan J."/>
            <person name="Riley R."/>
            <person name="Labutti K."/>
            <person name="Andreopoulos B."/>
            <person name="Lipzen A."/>
            <person name="Chen C."/>
            <person name="Yanf M."/>
            <person name="Daum C."/>
            <person name="Ng V."/>
            <person name="Clum A."/>
            <person name="Ohm R."/>
            <person name="Martin F."/>
            <person name="Silar P."/>
            <person name="Natvig D."/>
            <person name="Lalanne C."/>
            <person name="Gautier V."/>
            <person name="Ament-Velasquez S.L."/>
            <person name="Kruys A."/>
            <person name="Hutchinson M.I."/>
            <person name="Powell A.J."/>
            <person name="Barry K."/>
            <person name="Miller A.N."/>
            <person name="Grigoriev I.V."/>
            <person name="Debuchy R."/>
            <person name="Gladieux P."/>
            <person name="Thoren M.H."/>
            <person name="Johannesson H."/>
        </authorList>
    </citation>
    <scope>NUCLEOTIDE SEQUENCE</scope>
    <source>
        <strain evidence="20">CBS 123565</strain>
    </source>
</reference>
<evidence type="ECO:0000256" key="1">
    <source>
        <dbReference type="ARBA" id="ARBA00004609"/>
    </source>
</evidence>
<feature type="compositionally biased region" description="Basic and acidic residues" evidence="16">
    <location>
        <begin position="277"/>
        <end position="297"/>
    </location>
</feature>
<evidence type="ECO:0000256" key="13">
    <source>
        <dbReference type="ARBA" id="ARBA00023180"/>
    </source>
</evidence>
<keyword evidence="7" id="KW-0336">GPI-anchor</keyword>
<proteinExistence type="inferred from homology"/>
<evidence type="ECO:0000256" key="5">
    <source>
        <dbReference type="ARBA" id="ARBA00022525"/>
    </source>
</evidence>
<evidence type="ECO:0000256" key="8">
    <source>
        <dbReference type="ARBA" id="ARBA00022723"/>
    </source>
</evidence>
<evidence type="ECO:0000256" key="14">
    <source>
        <dbReference type="ARBA" id="ARBA00023288"/>
    </source>
</evidence>
<evidence type="ECO:0000256" key="11">
    <source>
        <dbReference type="ARBA" id="ARBA00023136"/>
    </source>
</evidence>
<evidence type="ECO:0000313" key="20">
    <source>
        <dbReference type="EMBL" id="KAK4133883.1"/>
    </source>
</evidence>
<dbReference type="EMBL" id="MU853410">
    <property type="protein sequence ID" value="KAK4133883.1"/>
    <property type="molecule type" value="Genomic_DNA"/>
</dbReference>
<sequence length="297" mass="29960">MLGLQALALLSLAVFASAQAIESLDACGKQCYDQTLAEAGTFNCAAHDMACLCPNGDFKARLRECTANSCPPGYADVVVGAVDALCATAAVPPGAAAPAPEPTSEPAPTPTPEPTSEPAPQPTTAEAPESSSGVPTSTDLSPTSTIDSTSSVAETSGSPAASTTASPVVAATAATSGTTSSASAASAAATSEAAAASSDSSGLSQAAKIGVGVGIGAAVLALLAVGFFFIMRNRQAKQLPPSMSTRYKISQPMPNSDYSQTYSHNNSEYDIGGGNELESKSRRYEDMLPREEPRQMV</sequence>
<dbReference type="InterPro" id="IPR051735">
    <property type="entry name" value="CFEM_domain"/>
</dbReference>
<keyword evidence="9 18" id="KW-0732">Signal</keyword>
<evidence type="ECO:0000256" key="2">
    <source>
        <dbReference type="ARBA" id="ARBA00004613"/>
    </source>
</evidence>
<evidence type="ECO:0000256" key="16">
    <source>
        <dbReference type="SAM" id="MobiDB-lite"/>
    </source>
</evidence>
<comment type="caution">
    <text evidence="20">The sequence shown here is derived from an EMBL/GenBank/DDBJ whole genome shotgun (WGS) entry which is preliminary data.</text>
</comment>
<evidence type="ECO:0000256" key="9">
    <source>
        <dbReference type="ARBA" id="ARBA00022729"/>
    </source>
</evidence>
<gene>
    <name evidence="20" type="ORF">BT67DRAFT_33921</name>
</gene>
<feature type="disulfide bond" evidence="15">
    <location>
        <begin position="53"/>
        <end position="86"/>
    </location>
</feature>
<evidence type="ECO:0000256" key="4">
    <source>
        <dbReference type="ARBA" id="ARBA00022475"/>
    </source>
</evidence>
<dbReference type="InterPro" id="IPR008427">
    <property type="entry name" value="Extracellular_membr_CFEM_dom"/>
</dbReference>
<feature type="transmembrane region" description="Helical" evidence="17">
    <location>
        <begin position="209"/>
        <end position="230"/>
    </location>
</feature>
<feature type="domain" description="CFEM" evidence="19">
    <location>
        <begin position="1"/>
        <end position="112"/>
    </location>
</feature>
<keyword evidence="12 15" id="KW-1015">Disulfide bond</keyword>
<name>A0AAN6ZDJ4_9PEZI</name>